<sequence length="120" mass="11946">MLTLTRLLGAATAAYSAALLVRPDLLARPAGLANATGEVPGGTKILVRAIGARDTAIGLAMALAPPGSALRTAVAARVASDFADAAVFGTALPEPARRRKIAGFAVAWGLACAAAGLRAR</sequence>
<organism evidence="1 2">
    <name type="scientific">Actinokineospora soli</name>
    <dbReference type="NCBI Taxonomy" id="1048753"/>
    <lineage>
        <taxon>Bacteria</taxon>
        <taxon>Bacillati</taxon>
        <taxon>Actinomycetota</taxon>
        <taxon>Actinomycetes</taxon>
        <taxon>Pseudonocardiales</taxon>
        <taxon>Pseudonocardiaceae</taxon>
        <taxon>Actinokineospora</taxon>
    </lineage>
</organism>
<name>A0ABW2TRT5_9PSEU</name>
<keyword evidence="2" id="KW-1185">Reference proteome</keyword>
<dbReference type="Proteomes" id="UP001596512">
    <property type="component" value="Unassembled WGS sequence"/>
</dbReference>
<evidence type="ECO:0008006" key="3">
    <source>
        <dbReference type="Google" id="ProtNLM"/>
    </source>
</evidence>
<gene>
    <name evidence="1" type="ORF">ACFQV2_26775</name>
</gene>
<reference evidence="2" key="1">
    <citation type="journal article" date="2019" name="Int. J. Syst. Evol. Microbiol.">
        <title>The Global Catalogue of Microorganisms (GCM) 10K type strain sequencing project: providing services to taxonomists for standard genome sequencing and annotation.</title>
        <authorList>
            <consortium name="The Broad Institute Genomics Platform"/>
            <consortium name="The Broad Institute Genome Sequencing Center for Infectious Disease"/>
            <person name="Wu L."/>
            <person name="Ma J."/>
        </authorList>
    </citation>
    <scope>NUCLEOTIDE SEQUENCE [LARGE SCALE GENOMIC DNA]</scope>
    <source>
        <strain evidence="2">JCM 17695</strain>
    </source>
</reference>
<accession>A0ABW2TRT5</accession>
<dbReference type="EMBL" id="JBHTEY010000004">
    <property type="protein sequence ID" value="MFC7616537.1"/>
    <property type="molecule type" value="Genomic_DNA"/>
</dbReference>
<evidence type="ECO:0000313" key="1">
    <source>
        <dbReference type="EMBL" id="MFC7616537.1"/>
    </source>
</evidence>
<evidence type="ECO:0000313" key="2">
    <source>
        <dbReference type="Proteomes" id="UP001596512"/>
    </source>
</evidence>
<comment type="caution">
    <text evidence="1">The sequence shown here is derived from an EMBL/GenBank/DDBJ whole genome shotgun (WGS) entry which is preliminary data.</text>
</comment>
<protein>
    <recommendedName>
        <fullName evidence="3">DoxX-like family protein</fullName>
    </recommendedName>
</protein>
<proteinExistence type="predicted"/>